<reference evidence="3" key="1">
    <citation type="journal article" date="2012" name="MBio">
        <title>Comparative genome analysis of Trichophyton rubrum and related dermatophytes reveals candidate genes involved in infection.</title>
        <authorList>
            <person name="Martinez D.A."/>
            <person name="Oliver B.G."/>
            <person name="Graeser Y."/>
            <person name="Goldberg J.M."/>
            <person name="Li W."/>
            <person name="Martinez-Rossi N.M."/>
            <person name="Monod M."/>
            <person name="Shelest E."/>
            <person name="Barton R.C."/>
            <person name="Birch E."/>
            <person name="Brakhage A.A."/>
            <person name="Chen Z."/>
            <person name="Gurr S.J."/>
            <person name="Heiman D."/>
            <person name="Heitman J."/>
            <person name="Kosti I."/>
            <person name="Rossi A."/>
            <person name="Saif S."/>
            <person name="Samalova M."/>
            <person name="Saunders C.W."/>
            <person name="Shea T."/>
            <person name="Summerbell R.C."/>
            <person name="Xu J."/>
            <person name="Young S."/>
            <person name="Zeng Q."/>
            <person name="Birren B.W."/>
            <person name="Cuomo C.A."/>
            <person name="White T.C."/>
        </authorList>
    </citation>
    <scope>NUCLEOTIDE SEQUENCE [LARGE SCALE GENOMIC DNA]</scope>
    <source>
        <strain evidence="3">ATCC MYA-4604 / CBS 118893</strain>
    </source>
</reference>
<keyword evidence="1" id="KW-0472">Membrane</keyword>
<accession>E5R2B6</accession>
<name>E5R2B6_ARTGP</name>
<keyword evidence="2" id="KW-0418">Kinase</keyword>
<gene>
    <name evidence="2" type="ORF">MGYG_00049</name>
</gene>
<dbReference type="Proteomes" id="UP000002669">
    <property type="component" value="Unassembled WGS sequence"/>
</dbReference>
<protein>
    <submittedName>
        <fullName evidence="2">Serine/threonine protein kinase</fullName>
    </submittedName>
</protein>
<evidence type="ECO:0000256" key="1">
    <source>
        <dbReference type="SAM" id="Phobius"/>
    </source>
</evidence>
<dbReference type="SUPFAM" id="SSF56112">
    <property type="entry name" value="Protein kinase-like (PK-like)"/>
    <property type="match status" value="1"/>
</dbReference>
<dbReference type="OrthoDB" id="4185642at2759"/>
<keyword evidence="2" id="KW-0723">Serine/threonine-protein kinase</keyword>
<dbReference type="AlphaFoldDB" id="E5R2B6"/>
<organism evidence="3">
    <name type="scientific">Arthroderma gypseum (strain ATCC MYA-4604 / CBS 118893)</name>
    <name type="common">Microsporum gypseum</name>
    <dbReference type="NCBI Taxonomy" id="535722"/>
    <lineage>
        <taxon>Eukaryota</taxon>
        <taxon>Fungi</taxon>
        <taxon>Dikarya</taxon>
        <taxon>Ascomycota</taxon>
        <taxon>Pezizomycotina</taxon>
        <taxon>Eurotiomycetes</taxon>
        <taxon>Eurotiomycetidae</taxon>
        <taxon>Onygenales</taxon>
        <taxon>Arthrodermataceae</taxon>
        <taxon>Nannizzia</taxon>
    </lineage>
</organism>
<keyword evidence="2" id="KW-0808">Transferase</keyword>
<evidence type="ECO:0000313" key="3">
    <source>
        <dbReference type="Proteomes" id="UP000002669"/>
    </source>
</evidence>
<dbReference type="EMBL" id="DS989822">
    <property type="protein sequence ID" value="EFQ97006.1"/>
    <property type="molecule type" value="Genomic_DNA"/>
</dbReference>
<dbReference type="GO" id="GO:0004674">
    <property type="term" value="F:protein serine/threonine kinase activity"/>
    <property type="evidence" value="ECO:0007669"/>
    <property type="project" value="UniProtKB-KW"/>
</dbReference>
<feature type="transmembrane region" description="Helical" evidence="1">
    <location>
        <begin position="202"/>
        <end position="221"/>
    </location>
</feature>
<dbReference type="VEuPathDB" id="FungiDB:MGYG_00049"/>
<sequence>MEFPDLRISEVVFKETLSIREYCALFIVEIRGLVCVMKVHLGHNLNLPEDSYYETNMFVCESNAYRRLNEAGPFYGTIENIDPKLCLPYLNKFVDDKYRPTAIFIEYIPNMKELHRSNYTPERMRNFVEGLKEIHKAMVMHGDIHPRNMMIVEDDPSRAIWLDFDRAQALSPEPDELHKKLDWVGRETRLIMEMAEDMVCSPPVICLLFYESSYFLTWVAWKRRRQIGLRRSVTGLVNTMEVLV</sequence>
<dbReference type="InParanoid" id="E5R2B6"/>
<keyword evidence="1" id="KW-1133">Transmembrane helix</keyword>
<dbReference type="OMA" id="PSEHDPP"/>
<keyword evidence="1" id="KW-0812">Transmembrane</keyword>
<dbReference type="GeneID" id="10031269"/>
<dbReference type="HOGENOM" id="CLU_076921_2_1_1"/>
<dbReference type="RefSeq" id="XP_003175958.1">
    <property type="nucleotide sequence ID" value="XM_003175910.1"/>
</dbReference>
<dbReference type="eggNOG" id="ENOG502T58M">
    <property type="taxonomic scope" value="Eukaryota"/>
</dbReference>
<dbReference type="STRING" id="535722.E5R2B6"/>
<evidence type="ECO:0000313" key="2">
    <source>
        <dbReference type="EMBL" id="EFQ97006.1"/>
    </source>
</evidence>
<proteinExistence type="predicted"/>
<dbReference type="InterPro" id="IPR011009">
    <property type="entry name" value="Kinase-like_dom_sf"/>
</dbReference>
<keyword evidence="3" id="KW-1185">Reference proteome</keyword>
<dbReference type="Gene3D" id="1.10.510.10">
    <property type="entry name" value="Transferase(Phosphotransferase) domain 1"/>
    <property type="match status" value="1"/>
</dbReference>